<organism evidence="1 2">
    <name type="scientific">Arthrobacter psychrochitiniphilus</name>
    <dbReference type="NCBI Taxonomy" id="291045"/>
    <lineage>
        <taxon>Bacteria</taxon>
        <taxon>Bacillati</taxon>
        <taxon>Actinomycetota</taxon>
        <taxon>Actinomycetes</taxon>
        <taxon>Micrococcales</taxon>
        <taxon>Micrococcaceae</taxon>
        <taxon>Arthrobacter</taxon>
    </lineage>
</organism>
<evidence type="ECO:0000313" key="1">
    <source>
        <dbReference type="EMBL" id="PXA65526.1"/>
    </source>
</evidence>
<dbReference type="EMBL" id="QHLZ01000005">
    <property type="protein sequence ID" value="PXA65526.1"/>
    <property type="molecule type" value="Genomic_DNA"/>
</dbReference>
<comment type="caution">
    <text evidence="1">The sequence shown here is derived from an EMBL/GenBank/DDBJ whole genome shotgun (WGS) entry which is preliminary data.</text>
</comment>
<keyword evidence="2" id="KW-1185">Reference proteome</keyword>
<dbReference type="Gene3D" id="3.40.50.10580">
    <property type="entry name" value="ATPase, V1 complex, subunit F"/>
    <property type="match status" value="1"/>
</dbReference>
<reference evidence="1 2" key="1">
    <citation type="submission" date="2018-05" db="EMBL/GenBank/DDBJ databases">
        <title>Genetic diversity of glacier-inhabiting Cryobacterium bacteria in China and description of Cryobacterium mengkeensis sp. nov. and Arthrobacter glacialis sp. nov.</title>
        <authorList>
            <person name="Liu Q."/>
            <person name="Xin Y.-H."/>
        </authorList>
    </citation>
    <scope>NUCLEOTIDE SEQUENCE [LARGE SCALE GENOMIC DNA]</scope>
    <source>
        <strain evidence="1 2">GP3</strain>
    </source>
</reference>
<dbReference type="InterPro" id="IPR036906">
    <property type="entry name" value="ATPase_V1_fsu_sf"/>
</dbReference>
<sequence>MSSSSAPNTIAPDRIAAIGEQALLAGFQLAGVTLHACENEAETLHAWSALPVETALVILTPRSARALGPALSDSRSPMTLVLPS</sequence>
<proteinExistence type="predicted"/>
<dbReference type="SUPFAM" id="SSF159468">
    <property type="entry name" value="AtpF-like"/>
    <property type="match status" value="1"/>
</dbReference>
<accession>A0A2V3DRW7</accession>
<name>A0A2V3DRW7_9MICC</name>
<evidence type="ECO:0000313" key="2">
    <source>
        <dbReference type="Proteomes" id="UP000246303"/>
    </source>
</evidence>
<dbReference type="Proteomes" id="UP000246303">
    <property type="component" value="Unassembled WGS sequence"/>
</dbReference>
<dbReference type="GO" id="GO:0034220">
    <property type="term" value="P:monoatomic ion transmembrane transport"/>
    <property type="evidence" value="ECO:0007669"/>
    <property type="project" value="InterPro"/>
</dbReference>
<gene>
    <name evidence="1" type="ORF">CVS29_09790</name>
</gene>
<protein>
    <submittedName>
        <fullName evidence="1">Uncharacterized protein</fullName>
    </submittedName>
</protein>
<dbReference type="AlphaFoldDB" id="A0A2V3DRW7"/>